<feature type="transmembrane region" description="Helical" evidence="2">
    <location>
        <begin position="32"/>
        <end position="51"/>
    </location>
</feature>
<dbReference type="Proteomes" id="UP000759298">
    <property type="component" value="Unassembled WGS sequence"/>
</dbReference>
<keyword evidence="2" id="KW-0812">Transmembrane</keyword>
<evidence type="ECO:0000259" key="3">
    <source>
        <dbReference type="PROSITE" id="PS50830"/>
    </source>
</evidence>
<keyword evidence="2" id="KW-0472">Membrane</keyword>
<keyword evidence="5" id="KW-1185">Reference proteome</keyword>
<feature type="region of interest" description="Disordered" evidence="1">
    <location>
        <begin position="1"/>
        <end position="27"/>
    </location>
</feature>
<evidence type="ECO:0000256" key="2">
    <source>
        <dbReference type="SAM" id="Phobius"/>
    </source>
</evidence>
<proteinExistence type="predicted"/>
<keyword evidence="2" id="KW-1133">Transmembrane helix</keyword>
<feature type="domain" description="TNase-like" evidence="3">
    <location>
        <begin position="85"/>
        <end position="174"/>
    </location>
</feature>
<dbReference type="RefSeq" id="WP_222824664.1">
    <property type="nucleotide sequence ID" value="NZ_JAHWXP010000002.1"/>
</dbReference>
<dbReference type="Pfam" id="PF00565">
    <property type="entry name" value="SNase"/>
    <property type="match status" value="1"/>
</dbReference>
<protein>
    <submittedName>
        <fullName evidence="4">Thermonuclease family protein</fullName>
    </submittedName>
</protein>
<reference evidence="4 5" key="1">
    <citation type="submission" date="2021-07" db="EMBL/GenBank/DDBJ databases">
        <title>Alteriqipengyuania abyssalis NZ-12B nov, sp.nov isolated from deep sea sponge in pacific ocean.</title>
        <authorList>
            <person name="Tareen S."/>
            <person name="Wink J."/>
        </authorList>
    </citation>
    <scope>NUCLEOTIDE SEQUENCE [LARGE SCALE GENOMIC DNA]</scope>
    <source>
        <strain evidence="4 5">NZ-12B</strain>
    </source>
</reference>
<dbReference type="Gene3D" id="2.40.50.90">
    <property type="match status" value="1"/>
</dbReference>
<dbReference type="SUPFAM" id="SSF50199">
    <property type="entry name" value="Staphylococcal nuclease"/>
    <property type="match status" value="1"/>
</dbReference>
<dbReference type="EMBL" id="JAHWXP010000002">
    <property type="protein sequence ID" value="MBY8337087.1"/>
    <property type="molecule type" value="Genomic_DNA"/>
</dbReference>
<evidence type="ECO:0000313" key="4">
    <source>
        <dbReference type="EMBL" id="MBY8337087.1"/>
    </source>
</evidence>
<comment type="caution">
    <text evidence="4">The sequence shown here is derived from an EMBL/GenBank/DDBJ whole genome shotgun (WGS) entry which is preliminary data.</text>
</comment>
<dbReference type="InterPro" id="IPR016071">
    <property type="entry name" value="Staphylococal_nuclease_OB-fold"/>
</dbReference>
<name>A0ABS7PGY6_9SPHN</name>
<accession>A0ABS7PGY6</accession>
<evidence type="ECO:0000313" key="5">
    <source>
        <dbReference type="Proteomes" id="UP000759298"/>
    </source>
</evidence>
<dbReference type="InterPro" id="IPR035437">
    <property type="entry name" value="SNase_OB-fold_sf"/>
</dbReference>
<dbReference type="PROSITE" id="PS50830">
    <property type="entry name" value="TNASE_3"/>
    <property type="match status" value="1"/>
</dbReference>
<evidence type="ECO:0000256" key="1">
    <source>
        <dbReference type="SAM" id="MobiDB-lite"/>
    </source>
</evidence>
<gene>
    <name evidence="4" type="ORF">KYN89_08490</name>
</gene>
<organism evidence="4 5">
    <name type="scientific">Alteriqipengyuania abyssalis</name>
    <dbReference type="NCBI Taxonomy" id="2860200"/>
    <lineage>
        <taxon>Bacteria</taxon>
        <taxon>Pseudomonadati</taxon>
        <taxon>Pseudomonadota</taxon>
        <taxon>Alphaproteobacteria</taxon>
        <taxon>Sphingomonadales</taxon>
        <taxon>Erythrobacteraceae</taxon>
        <taxon>Alteriqipengyuania</taxon>
    </lineage>
</organism>
<sequence length="185" mass="20183">MGEESHYRRTGLRSSQRGTPRANPRASSWRGAITPLTIVLPLGLFAVLFPWKAVMGEAASDKPSAPVPVSAQFALCVGGSRHTCVVDGDTIWLNGEKIRIADIDAPEISRPSCEAERIAGTRATERLTRWLNEGAFEVHPNPDGRDTDRYGRKLRVLARSGESAVETLEAEGLATRWGGSGREWC</sequence>